<protein>
    <submittedName>
        <fullName evidence="1">Uncharacterized protein</fullName>
    </submittedName>
</protein>
<evidence type="ECO:0000313" key="1">
    <source>
        <dbReference type="EMBL" id="POM68112.1"/>
    </source>
</evidence>
<dbReference type="AlphaFoldDB" id="A0A2P4XRE6"/>
<evidence type="ECO:0000313" key="2">
    <source>
        <dbReference type="Proteomes" id="UP000237271"/>
    </source>
</evidence>
<dbReference type="EMBL" id="NCKW01008397">
    <property type="protein sequence ID" value="POM68112.1"/>
    <property type="molecule type" value="Genomic_DNA"/>
</dbReference>
<accession>A0A2P4XRE6</accession>
<proteinExistence type="predicted"/>
<comment type="caution">
    <text evidence="1">The sequence shown here is derived from an EMBL/GenBank/DDBJ whole genome shotgun (WGS) entry which is preliminary data.</text>
</comment>
<dbReference type="Proteomes" id="UP000237271">
    <property type="component" value="Unassembled WGS sequence"/>
</dbReference>
<reference evidence="1 2" key="1">
    <citation type="journal article" date="2017" name="Genome Biol. Evol.">
        <title>Phytophthora megakarya and P. palmivora, closely related causal agents of cacao black pod rot, underwent increases in genome sizes and gene numbers by different mechanisms.</title>
        <authorList>
            <person name="Ali S.S."/>
            <person name="Shao J."/>
            <person name="Lary D.J."/>
            <person name="Kronmiller B."/>
            <person name="Shen D."/>
            <person name="Strem M.D."/>
            <person name="Amoako-Attah I."/>
            <person name="Akrofi A.Y."/>
            <person name="Begoude B.A."/>
            <person name="Ten Hoopen G.M."/>
            <person name="Coulibaly K."/>
            <person name="Kebe B.I."/>
            <person name="Melnick R.L."/>
            <person name="Guiltinan M.J."/>
            <person name="Tyler B.M."/>
            <person name="Meinhardt L.W."/>
            <person name="Bailey B.A."/>
        </authorList>
    </citation>
    <scope>NUCLEOTIDE SEQUENCE [LARGE SCALE GENOMIC DNA]</scope>
    <source>
        <strain evidence="2">sbr112.9</strain>
    </source>
</reference>
<organism evidence="1 2">
    <name type="scientific">Phytophthora palmivora</name>
    <dbReference type="NCBI Taxonomy" id="4796"/>
    <lineage>
        <taxon>Eukaryota</taxon>
        <taxon>Sar</taxon>
        <taxon>Stramenopiles</taxon>
        <taxon>Oomycota</taxon>
        <taxon>Peronosporomycetes</taxon>
        <taxon>Peronosporales</taxon>
        <taxon>Peronosporaceae</taxon>
        <taxon>Phytophthora</taxon>
    </lineage>
</organism>
<name>A0A2P4XRE6_9STRA</name>
<keyword evidence="2" id="KW-1185">Reference proteome</keyword>
<gene>
    <name evidence="1" type="ORF">PHPALM_15770</name>
</gene>
<sequence length="66" mass="7381">MVPTSTKLGTSFIQALGRGIGLRYRLISLRLGCMAVRPELIPFFLESGDPSILRADLTLELESRRF</sequence>